<dbReference type="KEGG" id="bbes:BESB_047700"/>
<feature type="region of interest" description="Disordered" evidence="2">
    <location>
        <begin position="1306"/>
        <end position="1329"/>
    </location>
</feature>
<feature type="region of interest" description="Disordered" evidence="2">
    <location>
        <begin position="1398"/>
        <end position="1421"/>
    </location>
</feature>
<feature type="compositionally biased region" description="Low complexity" evidence="2">
    <location>
        <begin position="941"/>
        <end position="960"/>
    </location>
</feature>
<feature type="compositionally biased region" description="Basic and acidic residues" evidence="2">
    <location>
        <begin position="1398"/>
        <end position="1411"/>
    </location>
</feature>
<keyword evidence="4" id="KW-1185">Reference proteome</keyword>
<evidence type="ECO:0000256" key="2">
    <source>
        <dbReference type="SAM" id="MobiDB-lite"/>
    </source>
</evidence>
<proteinExistence type="predicted"/>
<dbReference type="GeneID" id="40309700"/>
<dbReference type="OrthoDB" id="332221at2759"/>
<dbReference type="Proteomes" id="UP000224006">
    <property type="component" value="Chromosome III"/>
</dbReference>
<dbReference type="EMBL" id="NWUJ01000003">
    <property type="protein sequence ID" value="PFH36578.1"/>
    <property type="molecule type" value="Genomic_DNA"/>
</dbReference>
<dbReference type="VEuPathDB" id="ToxoDB:BESB_047700"/>
<keyword evidence="1" id="KW-0175">Coiled coil</keyword>
<feature type="compositionally biased region" description="Basic and acidic residues" evidence="2">
    <location>
        <begin position="294"/>
        <end position="305"/>
    </location>
</feature>
<feature type="region of interest" description="Disordered" evidence="2">
    <location>
        <begin position="929"/>
        <end position="1080"/>
    </location>
</feature>
<feature type="compositionally biased region" description="Low complexity" evidence="2">
    <location>
        <begin position="278"/>
        <end position="289"/>
    </location>
</feature>
<feature type="region of interest" description="Disordered" evidence="2">
    <location>
        <begin position="517"/>
        <end position="573"/>
    </location>
</feature>
<feature type="region of interest" description="Disordered" evidence="2">
    <location>
        <begin position="1248"/>
        <end position="1280"/>
    </location>
</feature>
<evidence type="ECO:0000313" key="4">
    <source>
        <dbReference type="Proteomes" id="UP000224006"/>
    </source>
</evidence>
<feature type="compositionally biased region" description="Polar residues" evidence="2">
    <location>
        <begin position="961"/>
        <end position="970"/>
    </location>
</feature>
<feature type="region of interest" description="Disordered" evidence="2">
    <location>
        <begin position="50"/>
        <end position="147"/>
    </location>
</feature>
<accession>A0A2A9MDJ7</accession>
<feature type="coiled-coil region" evidence="1">
    <location>
        <begin position="774"/>
        <end position="928"/>
    </location>
</feature>
<feature type="compositionally biased region" description="Basic and acidic residues" evidence="2">
    <location>
        <begin position="1043"/>
        <end position="1056"/>
    </location>
</feature>
<sequence length="1432" mass="157079">MDAAAQPAAASRNGVVCSGAFIPSLPLFKLRHSWAQKGGVVALMQDAEDKQGEGEAAACPEGDPAVSAEKQTSDTIEACKLREEAQVADTTGGEKGDGRRAGKRSRKERAAERRRADRAAESQRPEARRQSHAADATSLRLSSLERVEDEQEEWRPLRRPLANASICAAVPPSSRRQIYICDDSLSSARFRDISSDSKLEMVSPYRFLPLAHRRSVPAQSYLTSSHCVQLGALRPLQRSCSVARETRSIWARPGARRDSCRDAAAAYAVLGLRHAPLSSSQGSRSAAGSTGEQSEERQTRAERGRGILKTARSQKLAGGVSGVAGESNASNPLVRFSPRALPSTLSAREQLFPAFTRARGESAPPASRQSASDWFYALPQLSSASLFQPDQCAADSNARTALARERKLKTRRGRSLGRGRVSVLSPSHVRMAEEQRRARDRQLAAALSRWIGPAAGRREGLEDDKERYYLLSAFFPRPLEDFTLSASSRRRAHFVSHVFAQGRKAAEDTQPRWAQAIAPGMEQKPRSRHSWTGSRARDEGSGVEGVEQADGVTPGSPGASPSPDTVVSSVGEQRRSLNEQECCSARREREALACLSARTASRPSPSYFCSRQSGRRLEPSSRGCCVASPCVAEVSSRSRRASFAAGEGRTDEEASRRTQEALVVLRETEGDMQSAASAQRSRRNSSQTSPGLCGGVLLQTVCDEGSRVFGDPVHVTEGELLKLYTQRRDLCRQVKNSGAESRVSRGQRDGKQCSELVKRPGSIERTMELIVPILAELREQVAAQREQIGVLSQIRDSLEAQTRAQLAVKDQELQNKASEAAELAATLAKMRQELVTLQTILPEREQRIERLEAALNAQQAEESEVKRAFQAEKKDLQLHLQTNEAKLKQERERVLEQEACIASLAEEAQGQLERLTTLQRELVEAQAATAKAKKPCEARRTPSALAPSPSAAAAALSTASGQPPSWQLSPKNLGATVPPVRRKDERQPSGSVVGGRRTLALTVPSVEARRETASVVSSRGEDAHETQSAVVGVEGGGKKKSKARSEVDTSKKDAPGGHRRLLARRGPQREQEQEEETPSEVLRRRLRRNLLDRIERQSQDLEDLFHDPVLDRSVSLSNVDPRLSRPRLRSPLFHAEAERVKVKTEWLVGPDDKAMNEGGRFISSAYLSSYKDAKERLPRLVPDLPTEILGETRLRVNTLDSVCGAESRAEAKERKGEEWTMRRRLLLSPRAAEKTAIEDDRVRSVPATLFGEERRSTKDAQEHGGKEADEKRKTGGLGETRELTREEIIQRAFGKAALPSSRTLLTRPAPESEPAGRNEAMVRAGERDRRLETDEDYDVRDGLTELQRMRKAKAETLLLRLKLGVAATQADLATLMSTVKRQAAELAQSHHSYLALKGKDAKLHGKKKEPGKLSASPESEAMQAVHHLAAVG</sequence>
<feature type="compositionally biased region" description="Basic and acidic residues" evidence="2">
    <location>
        <begin position="108"/>
        <end position="129"/>
    </location>
</feature>
<feature type="compositionally biased region" description="Basic and acidic residues" evidence="2">
    <location>
        <begin position="1251"/>
        <end position="1280"/>
    </location>
</feature>
<feature type="region of interest" description="Disordered" evidence="2">
    <location>
        <begin position="667"/>
        <end position="689"/>
    </location>
</feature>
<dbReference type="RefSeq" id="XP_029220587.1">
    <property type="nucleotide sequence ID" value="XM_029363221.1"/>
</dbReference>
<evidence type="ECO:0000313" key="3">
    <source>
        <dbReference type="EMBL" id="PFH36578.1"/>
    </source>
</evidence>
<evidence type="ECO:0000256" key="1">
    <source>
        <dbReference type="SAM" id="Coils"/>
    </source>
</evidence>
<protein>
    <submittedName>
        <fullName evidence="3">Uncharacterized protein</fullName>
    </submittedName>
</protein>
<feature type="region of interest" description="Disordered" evidence="2">
    <location>
        <begin position="277"/>
        <end position="309"/>
    </location>
</feature>
<organism evidence="3 4">
    <name type="scientific">Besnoitia besnoiti</name>
    <name type="common">Apicomplexan protozoan</name>
    <dbReference type="NCBI Taxonomy" id="94643"/>
    <lineage>
        <taxon>Eukaryota</taxon>
        <taxon>Sar</taxon>
        <taxon>Alveolata</taxon>
        <taxon>Apicomplexa</taxon>
        <taxon>Conoidasida</taxon>
        <taxon>Coccidia</taxon>
        <taxon>Eucoccidiorida</taxon>
        <taxon>Eimeriorina</taxon>
        <taxon>Sarcocystidae</taxon>
        <taxon>Besnoitia</taxon>
    </lineage>
</organism>
<gene>
    <name evidence="3" type="ORF">BESB_047700</name>
</gene>
<comment type="caution">
    <text evidence="3">The sequence shown here is derived from an EMBL/GenBank/DDBJ whole genome shotgun (WGS) entry which is preliminary data.</text>
</comment>
<name>A0A2A9MDJ7_BESBE</name>
<feature type="compositionally biased region" description="Polar residues" evidence="2">
    <location>
        <begin position="562"/>
        <end position="571"/>
    </location>
</feature>
<feature type="compositionally biased region" description="Low complexity" evidence="2">
    <location>
        <begin position="673"/>
        <end position="689"/>
    </location>
</feature>
<reference evidence="3 4" key="1">
    <citation type="submission" date="2017-09" db="EMBL/GenBank/DDBJ databases">
        <title>Genome sequencing of Besnoitia besnoiti strain Bb-Ger1.</title>
        <authorList>
            <person name="Schares G."/>
            <person name="Venepally P."/>
            <person name="Lorenzi H.A."/>
        </authorList>
    </citation>
    <scope>NUCLEOTIDE SEQUENCE [LARGE SCALE GENOMIC DNA]</scope>
    <source>
        <strain evidence="3 4">Bb-Ger1</strain>
    </source>
</reference>